<keyword evidence="3" id="KW-1185">Reference proteome</keyword>
<organism evidence="2 3">
    <name type="scientific">Cylicostephanus goldi</name>
    <name type="common">Nematode worm</name>
    <dbReference type="NCBI Taxonomy" id="71465"/>
    <lineage>
        <taxon>Eukaryota</taxon>
        <taxon>Metazoa</taxon>
        <taxon>Ecdysozoa</taxon>
        <taxon>Nematoda</taxon>
        <taxon>Chromadorea</taxon>
        <taxon>Rhabditida</taxon>
        <taxon>Rhabditina</taxon>
        <taxon>Rhabditomorpha</taxon>
        <taxon>Strongyloidea</taxon>
        <taxon>Strongylidae</taxon>
        <taxon>Cylicostephanus</taxon>
    </lineage>
</organism>
<reference evidence="2 3" key="1">
    <citation type="submission" date="2018-11" db="EMBL/GenBank/DDBJ databases">
        <authorList>
            <consortium name="Pathogen Informatics"/>
        </authorList>
    </citation>
    <scope>NUCLEOTIDE SEQUENCE [LARGE SCALE GENOMIC DNA]</scope>
</reference>
<name>A0A3P6RDW8_CYLGO</name>
<dbReference type="Proteomes" id="UP000271889">
    <property type="component" value="Unassembled WGS sequence"/>
</dbReference>
<evidence type="ECO:0000256" key="1">
    <source>
        <dbReference type="SAM" id="MobiDB-lite"/>
    </source>
</evidence>
<proteinExistence type="predicted"/>
<dbReference type="EMBL" id="UYRV01006769">
    <property type="protein sequence ID" value="VDK53963.1"/>
    <property type="molecule type" value="Genomic_DNA"/>
</dbReference>
<gene>
    <name evidence="2" type="ORF">CGOC_LOCUS2843</name>
</gene>
<evidence type="ECO:0000313" key="3">
    <source>
        <dbReference type="Proteomes" id="UP000271889"/>
    </source>
</evidence>
<dbReference type="AlphaFoldDB" id="A0A3P6RDW8"/>
<evidence type="ECO:0000313" key="2">
    <source>
        <dbReference type="EMBL" id="VDK53963.1"/>
    </source>
</evidence>
<protein>
    <submittedName>
        <fullName evidence="2">Uncharacterized protein</fullName>
    </submittedName>
</protein>
<sequence length="65" mass="7142">MAATQTHSRALPAAERFPTLGYGTRSEDNGSCERDIRCNGNTSTEIFETMQTDVYISLAVIQVCI</sequence>
<feature type="region of interest" description="Disordered" evidence="1">
    <location>
        <begin position="1"/>
        <end position="32"/>
    </location>
</feature>
<accession>A0A3P6RDW8</accession>